<feature type="transmembrane region" description="Helical" evidence="7">
    <location>
        <begin position="98"/>
        <end position="125"/>
    </location>
</feature>
<comment type="subcellular location">
    <subcellularLocation>
        <location evidence="1">Cell membrane</location>
        <topology evidence="1">Multi-pass membrane protein</topology>
    </subcellularLocation>
</comment>
<keyword evidence="3" id="KW-1003">Cell membrane</keyword>
<keyword evidence="11" id="KW-1185">Reference proteome</keyword>
<evidence type="ECO:0000256" key="6">
    <source>
        <dbReference type="ARBA" id="ARBA00023136"/>
    </source>
</evidence>
<evidence type="ECO:0000259" key="9">
    <source>
        <dbReference type="Pfam" id="PF21770"/>
    </source>
</evidence>
<keyword evidence="4 7" id="KW-0812">Transmembrane</keyword>
<reference evidence="10 11" key="1">
    <citation type="journal article" date="2022" name="ISME Commun">
        <title>Vulcanimicrobium alpinus gen. nov. sp. nov., the first cultivated representative of the candidate phylum 'Eremiobacterota', is a metabolically versatile aerobic anoxygenic phototroph.</title>
        <authorList>
            <person name="Yabe S."/>
            <person name="Muto K."/>
            <person name="Abe K."/>
            <person name="Yokota A."/>
            <person name="Staudigel H."/>
            <person name="Tebo B.M."/>
        </authorList>
    </citation>
    <scope>NUCLEOTIDE SEQUENCE [LARGE SCALE GENOMIC DNA]</scope>
    <source>
        <strain evidence="10 11">WC8-2</strain>
    </source>
</reference>
<evidence type="ECO:0000256" key="4">
    <source>
        <dbReference type="ARBA" id="ARBA00022692"/>
    </source>
</evidence>
<dbReference type="EMBL" id="AP025523">
    <property type="protein sequence ID" value="BDE05474.1"/>
    <property type="molecule type" value="Genomic_DNA"/>
</dbReference>
<dbReference type="PRINTS" id="PR01837">
    <property type="entry name" value="MGTCSAPBPROT"/>
</dbReference>
<dbReference type="KEGG" id="vab:WPS_07500"/>
<evidence type="ECO:0008006" key="12">
    <source>
        <dbReference type="Google" id="ProtNLM"/>
    </source>
</evidence>
<proteinExistence type="inferred from homology"/>
<dbReference type="InterPro" id="IPR049177">
    <property type="entry name" value="MgtC_SapB_SrpB_YhiD_N"/>
</dbReference>
<dbReference type="InterPro" id="IPR003416">
    <property type="entry name" value="MgtC/SapB/SrpB/YhiD_fam"/>
</dbReference>
<evidence type="ECO:0000259" key="8">
    <source>
        <dbReference type="Pfam" id="PF02308"/>
    </source>
</evidence>
<evidence type="ECO:0000256" key="7">
    <source>
        <dbReference type="SAM" id="Phobius"/>
    </source>
</evidence>
<accession>A0AAN2C8P3</accession>
<dbReference type="Gene3D" id="3.30.70.260">
    <property type="match status" value="1"/>
</dbReference>
<evidence type="ECO:0000256" key="5">
    <source>
        <dbReference type="ARBA" id="ARBA00022989"/>
    </source>
</evidence>
<evidence type="ECO:0000256" key="1">
    <source>
        <dbReference type="ARBA" id="ARBA00004651"/>
    </source>
</evidence>
<dbReference type="Proteomes" id="UP001317532">
    <property type="component" value="Chromosome"/>
</dbReference>
<evidence type="ECO:0000313" key="11">
    <source>
        <dbReference type="Proteomes" id="UP001317532"/>
    </source>
</evidence>
<dbReference type="PANTHER" id="PTHR33778:SF3">
    <property type="entry name" value="PROTEIN MGTC"/>
    <property type="match status" value="1"/>
</dbReference>
<comment type="similarity">
    <text evidence="2">Belongs to the MgtC/SapB family.</text>
</comment>
<dbReference type="GO" id="GO:0005886">
    <property type="term" value="C:plasma membrane"/>
    <property type="evidence" value="ECO:0007669"/>
    <property type="project" value="UniProtKB-SubCell"/>
</dbReference>
<gene>
    <name evidence="10" type="ORF">WPS_07500</name>
</gene>
<keyword evidence="6 7" id="KW-0472">Membrane</keyword>
<evidence type="ECO:0000256" key="3">
    <source>
        <dbReference type="ARBA" id="ARBA00022475"/>
    </source>
</evidence>
<dbReference type="Pfam" id="PF02308">
    <property type="entry name" value="MgtC"/>
    <property type="match status" value="1"/>
</dbReference>
<evidence type="ECO:0000313" key="10">
    <source>
        <dbReference type="EMBL" id="BDE05474.1"/>
    </source>
</evidence>
<dbReference type="Pfam" id="PF21770">
    <property type="entry name" value="MgtC_SapB_C"/>
    <property type="match status" value="1"/>
</dbReference>
<name>A0AAN2C8P3_UNVUL</name>
<keyword evidence="5 7" id="KW-1133">Transmembrane helix</keyword>
<dbReference type="InterPro" id="IPR048640">
    <property type="entry name" value="MgtC-like_C"/>
</dbReference>
<organism evidence="10 11">
    <name type="scientific">Vulcanimicrobium alpinum</name>
    <dbReference type="NCBI Taxonomy" id="3016050"/>
    <lineage>
        <taxon>Bacteria</taxon>
        <taxon>Bacillati</taxon>
        <taxon>Vulcanimicrobiota</taxon>
        <taxon>Vulcanimicrobiia</taxon>
        <taxon>Vulcanimicrobiales</taxon>
        <taxon>Vulcanimicrobiaceae</taxon>
        <taxon>Vulcanimicrobium</taxon>
    </lineage>
</organism>
<dbReference type="RefSeq" id="WP_317996511.1">
    <property type="nucleotide sequence ID" value="NZ_AP025523.1"/>
</dbReference>
<feature type="transmembrane region" description="Helical" evidence="7">
    <location>
        <begin position="31"/>
        <end position="49"/>
    </location>
</feature>
<feature type="domain" description="MgtC/SapB/SrpB/YhiD N-terminal" evidence="8">
    <location>
        <begin position="10"/>
        <end position="130"/>
    </location>
</feature>
<dbReference type="PANTHER" id="PTHR33778">
    <property type="entry name" value="PROTEIN MGTC"/>
    <property type="match status" value="1"/>
</dbReference>
<dbReference type="AlphaFoldDB" id="A0AAN2C8P3"/>
<sequence length="239" mass="25032">MDFWDFVLRLAAALLLGSIVGLERQYRQRTAGLRTNALVSVGAATFVMISALDKTGDPTRVAAQVVSGIGFLAGGVIFREGLSVQGLNTGATIWATAAVGTLAGFGFFAQAAAGAAAILAANVFLRPIARSINRQPFDDTEVVTSYEIRAVCRNDVEEQVREALIASVRGGPLILQALSSEDIEATTRVEVVADVAARGRADTHLERSVTKLGVVSGVTAVSWKAVPTGEDEQAMLGDA</sequence>
<feature type="domain" description="MgtC-like C-terminal" evidence="9">
    <location>
        <begin position="146"/>
        <end position="223"/>
    </location>
</feature>
<protein>
    <recommendedName>
        <fullName evidence="12">Protein MgtC</fullName>
    </recommendedName>
</protein>
<evidence type="ECO:0000256" key="2">
    <source>
        <dbReference type="ARBA" id="ARBA00009298"/>
    </source>
</evidence>